<protein>
    <submittedName>
        <fullName evidence="6">Putative NUDIX hydrolase</fullName>
    </submittedName>
</protein>
<evidence type="ECO:0000256" key="2">
    <source>
        <dbReference type="ARBA" id="ARBA00022723"/>
    </source>
</evidence>
<dbReference type="GO" id="GO:0016462">
    <property type="term" value="F:pyrophosphatase activity"/>
    <property type="evidence" value="ECO:0007669"/>
    <property type="project" value="InterPro"/>
</dbReference>
<name>A0A1Y2K6E7_9PROT</name>
<dbReference type="PANTHER" id="PTHR12629:SF0">
    <property type="entry name" value="DIPHOSPHOINOSITOL-POLYPHOSPHATE DIPHOSPHATASE"/>
    <property type="match status" value="1"/>
</dbReference>
<dbReference type="SUPFAM" id="SSF55811">
    <property type="entry name" value="Nudix"/>
    <property type="match status" value="1"/>
</dbReference>
<dbReference type="InterPro" id="IPR047198">
    <property type="entry name" value="DDP-like_NUDIX"/>
</dbReference>
<organism evidence="6 7">
    <name type="scientific">Magnetofaba australis IT-1</name>
    <dbReference type="NCBI Taxonomy" id="1434232"/>
    <lineage>
        <taxon>Bacteria</taxon>
        <taxon>Pseudomonadati</taxon>
        <taxon>Pseudomonadota</taxon>
        <taxon>Magnetococcia</taxon>
        <taxon>Magnetococcales</taxon>
        <taxon>Magnetococcaceae</taxon>
        <taxon>Magnetofaba</taxon>
    </lineage>
</organism>
<evidence type="ECO:0000259" key="5">
    <source>
        <dbReference type="PROSITE" id="PS51462"/>
    </source>
</evidence>
<dbReference type="Proteomes" id="UP000194003">
    <property type="component" value="Unassembled WGS sequence"/>
</dbReference>
<dbReference type="PROSITE" id="PS51462">
    <property type="entry name" value="NUDIX"/>
    <property type="match status" value="1"/>
</dbReference>
<dbReference type="GO" id="GO:0046872">
    <property type="term" value="F:metal ion binding"/>
    <property type="evidence" value="ECO:0007669"/>
    <property type="project" value="UniProtKB-KW"/>
</dbReference>
<keyword evidence="7" id="KW-1185">Reference proteome</keyword>
<comment type="cofactor">
    <cofactor evidence="1">
        <name>Mg(2+)</name>
        <dbReference type="ChEBI" id="CHEBI:18420"/>
    </cofactor>
</comment>
<keyword evidence="2" id="KW-0479">Metal-binding</keyword>
<accession>A0A1Y2K6E7</accession>
<gene>
    <name evidence="6" type="ORF">MAIT1_03037</name>
</gene>
<dbReference type="STRING" id="1434232.MAIT1_03037"/>
<dbReference type="AlphaFoldDB" id="A0A1Y2K6E7"/>
<evidence type="ECO:0000313" key="6">
    <source>
        <dbReference type="EMBL" id="OSM04928.1"/>
    </source>
</evidence>
<comment type="caution">
    <text evidence="6">The sequence shown here is derived from an EMBL/GenBank/DDBJ whole genome shotgun (WGS) entry which is preliminary data.</text>
</comment>
<evidence type="ECO:0000256" key="3">
    <source>
        <dbReference type="ARBA" id="ARBA00022801"/>
    </source>
</evidence>
<dbReference type="InterPro" id="IPR015797">
    <property type="entry name" value="NUDIX_hydrolase-like_dom_sf"/>
</dbReference>
<evidence type="ECO:0000256" key="1">
    <source>
        <dbReference type="ARBA" id="ARBA00001946"/>
    </source>
</evidence>
<evidence type="ECO:0000256" key="4">
    <source>
        <dbReference type="ARBA" id="ARBA00022842"/>
    </source>
</evidence>
<reference evidence="6 7" key="1">
    <citation type="journal article" date="2016" name="BMC Genomics">
        <title>Combined genomic and structural analyses of a cultured magnetotactic bacterium reveals its niche adaptation to a dynamic environment.</title>
        <authorList>
            <person name="Araujo A.C."/>
            <person name="Morillo V."/>
            <person name="Cypriano J."/>
            <person name="Teixeira L.C."/>
            <person name="Leao P."/>
            <person name="Lyra S."/>
            <person name="Almeida L.G."/>
            <person name="Bazylinski D.A."/>
            <person name="Vasconcellos A.T."/>
            <person name="Abreu F."/>
            <person name="Lins U."/>
        </authorList>
    </citation>
    <scope>NUCLEOTIDE SEQUENCE [LARGE SCALE GENOMIC DNA]</scope>
    <source>
        <strain evidence="6 7">IT-1</strain>
    </source>
</reference>
<keyword evidence="3 6" id="KW-0378">Hydrolase</keyword>
<evidence type="ECO:0000313" key="7">
    <source>
        <dbReference type="Proteomes" id="UP000194003"/>
    </source>
</evidence>
<keyword evidence="4" id="KW-0460">Magnesium</keyword>
<dbReference type="GO" id="GO:0005737">
    <property type="term" value="C:cytoplasm"/>
    <property type="evidence" value="ECO:0007669"/>
    <property type="project" value="TreeGrafter"/>
</dbReference>
<proteinExistence type="predicted"/>
<dbReference type="PANTHER" id="PTHR12629">
    <property type="entry name" value="DIPHOSPHOINOSITOL POLYPHOSPHATE PHOSPHOHYDROLASE"/>
    <property type="match status" value="1"/>
</dbReference>
<dbReference type="Pfam" id="PF00293">
    <property type="entry name" value="NUDIX"/>
    <property type="match status" value="1"/>
</dbReference>
<dbReference type="Gene3D" id="3.90.79.10">
    <property type="entry name" value="Nucleoside Triphosphate Pyrophosphohydrolase"/>
    <property type="match status" value="1"/>
</dbReference>
<dbReference type="EMBL" id="LVJN01000018">
    <property type="protein sequence ID" value="OSM04928.1"/>
    <property type="molecule type" value="Genomic_DNA"/>
</dbReference>
<dbReference type="InterPro" id="IPR000086">
    <property type="entry name" value="NUDIX_hydrolase_dom"/>
</dbReference>
<dbReference type="CDD" id="cd04666">
    <property type="entry name" value="NUDIX_DIPP2_like_Nudt4"/>
    <property type="match status" value="1"/>
</dbReference>
<feature type="domain" description="Nudix hydrolase" evidence="5">
    <location>
        <begin position="49"/>
        <end position="205"/>
    </location>
</feature>
<sequence length="219" mass="24173">MGTPACVLCRMGAMYAPPHSGATLAHRVDAPSAQGNPCVCVKGAHCRVWRGDALVTEAVMQERSRLMLTRLRESSDGLHIYVQSGVIPVRFDAGGWRALLITTRKKKRWVIPKGLVEPAMTPQSSAAKEALEEAGVLGTVHPHCVGMYDYRKWGGVCRVSVYLMLVESVLDSWLEQERDRRWLPLAQTASWVREPGLQKVLTRVAADLGDASQIPPDFQ</sequence>